<accession>A0A4Y2GXY5</accession>
<protein>
    <submittedName>
        <fullName evidence="2">Uncharacterized protein</fullName>
    </submittedName>
</protein>
<dbReference type="OrthoDB" id="8038552at2759"/>
<dbReference type="PANTHER" id="PTHR46409">
    <property type="entry name" value="HTH PSQ-TYPE DOMAIN-CONTAINING PROTEIN"/>
    <property type="match status" value="1"/>
</dbReference>
<comment type="caution">
    <text evidence="2">The sequence shown here is derived from an EMBL/GenBank/DDBJ whole genome shotgun (WGS) entry which is preliminary data.</text>
</comment>
<evidence type="ECO:0000256" key="1">
    <source>
        <dbReference type="SAM" id="MobiDB-lite"/>
    </source>
</evidence>
<gene>
    <name evidence="2" type="ORF">AVEN_170638_1</name>
</gene>
<reference evidence="2 3" key="1">
    <citation type="journal article" date="2019" name="Sci. Rep.">
        <title>Orb-weaving spider Araneus ventricosus genome elucidates the spidroin gene catalogue.</title>
        <authorList>
            <person name="Kono N."/>
            <person name="Nakamura H."/>
            <person name="Ohtoshi R."/>
            <person name="Moran D.A.P."/>
            <person name="Shinohara A."/>
            <person name="Yoshida Y."/>
            <person name="Fujiwara M."/>
            <person name="Mori M."/>
            <person name="Tomita M."/>
            <person name="Arakawa K."/>
        </authorList>
    </citation>
    <scope>NUCLEOTIDE SEQUENCE [LARGE SCALE GENOMIC DNA]</scope>
</reference>
<organism evidence="2 3">
    <name type="scientific">Araneus ventricosus</name>
    <name type="common">Orbweaver spider</name>
    <name type="synonym">Epeira ventricosa</name>
    <dbReference type="NCBI Taxonomy" id="182803"/>
    <lineage>
        <taxon>Eukaryota</taxon>
        <taxon>Metazoa</taxon>
        <taxon>Ecdysozoa</taxon>
        <taxon>Arthropoda</taxon>
        <taxon>Chelicerata</taxon>
        <taxon>Arachnida</taxon>
        <taxon>Araneae</taxon>
        <taxon>Araneomorphae</taxon>
        <taxon>Entelegynae</taxon>
        <taxon>Araneoidea</taxon>
        <taxon>Araneidae</taxon>
        <taxon>Araneus</taxon>
    </lineage>
</organism>
<dbReference type="PANTHER" id="PTHR46409:SF1">
    <property type="entry name" value="HTH PSQ-TYPE DOMAIN-CONTAINING PROTEIN"/>
    <property type="match status" value="1"/>
</dbReference>
<evidence type="ECO:0000313" key="3">
    <source>
        <dbReference type="Proteomes" id="UP000499080"/>
    </source>
</evidence>
<evidence type="ECO:0000313" key="2">
    <source>
        <dbReference type="EMBL" id="GBM58027.1"/>
    </source>
</evidence>
<proteinExistence type="predicted"/>
<name>A0A4Y2GXY5_ARAVE</name>
<feature type="region of interest" description="Disordered" evidence="1">
    <location>
        <begin position="45"/>
        <end position="76"/>
    </location>
</feature>
<dbReference type="AlphaFoldDB" id="A0A4Y2GXY5"/>
<keyword evidence="3" id="KW-1185">Reference proteome</keyword>
<dbReference type="Proteomes" id="UP000499080">
    <property type="component" value="Unassembled WGS sequence"/>
</dbReference>
<dbReference type="EMBL" id="BGPR01001619">
    <property type="protein sequence ID" value="GBM58027.1"/>
    <property type="molecule type" value="Genomic_DNA"/>
</dbReference>
<sequence>MTRMTPELAPLFPLAGGRWPSAPTYNLACHRSTYRESSFEPEALRPRRRYFATRPPRQQGGLKHWNDPKRKRYEPPLTKMLPNTEIETISETKAQDTQLFKVTCNSQGKARYVQVVTEASGKVCGLEERHGFILARIKSQQAMKKFNTKSQFNM</sequence>